<evidence type="ECO:0000313" key="2">
    <source>
        <dbReference type="Proteomes" id="UP000027036"/>
    </source>
</evidence>
<gene>
    <name evidence="1" type="ORF">HPS10_09450</name>
</gene>
<dbReference type="Proteomes" id="UP000027036">
    <property type="component" value="Unassembled WGS sequence"/>
</dbReference>
<evidence type="ECO:0000313" key="1">
    <source>
        <dbReference type="EMBL" id="KDB45523.1"/>
    </source>
</evidence>
<name>A0A836YZB5_GLAPU</name>
<reference evidence="1 2" key="1">
    <citation type="submission" date="2014-02" db="EMBL/GenBank/DDBJ databases">
        <title>Comparative genomics of Haemophilus parasuis isolated from pig lungs.</title>
        <authorList>
            <person name="Kittichotirat W."/>
            <person name="Bumgarner R.E."/>
            <person name="Lawrence P."/>
        </authorList>
    </citation>
    <scope>NUCLEOTIDE SEQUENCE [LARGE SCALE GENOMIC DNA]</scope>
    <source>
        <strain evidence="1 2">HPS10</strain>
    </source>
</reference>
<accession>A0A836YZB5</accession>
<evidence type="ECO:0008006" key="3">
    <source>
        <dbReference type="Google" id="ProtNLM"/>
    </source>
</evidence>
<comment type="caution">
    <text evidence="1">The sequence shown here is derived from an EMBL/GenBank/DDBJ whole genome shotgun (WGS) entry which is preliminary data.</text>
</comment>
<dbReference type="EMBL" id="JDSO01000151">
    <property type="protein sequence ID" value="KDB45523.1"/>
    <property type="molecule type" value="Genomic_DNA"/>
</dbReference>
<organism evidence="1 2">
    <name type="scientific">Glaesserella parasuis HPS10</name>
    <dbReference type="NCBI Taxonomy" id="1450514"/>
    <lineage>
        <taxon>Bacteria</taxon>
        <taxon>Pseudomonadati</taxon>
        <taxon>Pseudomonadota</taxon>
        <taxon>Gammaproteobacteria</taxon>
        <taxon>Pasteurellales</taxon>
        <taxon>Pasteurellaceae</taxon>
        <taxon>Glaesserella</taxon>
    </lineage>
</organism>
<proteinExistence type="predicted"/>
<dbReference type="AlphaFoldDB" id="A0A836YZB5"/>
<sequence length="107" mass="12073">MSSFINSSFGCIPCKISFRYFISFFIIELSHEQYYQAYLSMNTISRRGLFRSLLGGTQKSVSTEIARQVARPPFSCPEHLFVSVCNGCGECKIACFVGALGLEMYKR</sequence>
<protein>
    <recommendedName>
        <fullName evidence="3">4Fe-4S ferredoxin-type domain-containing protein</fullName>
    </recommendedName>
</protein>